<dbReference type="InterPro" id="IPR051260">
    <property type="entry name" value="Diverse_substr_monoxygenases"/>
</dbReference>
<sequence>PRPNFIGTPEHVADELIRWFDAGASDGFILGFAAQREGLDDFVTQVLPILQARGYHQRELEGQTLREHLGLPYKASRHSTDAEPARKAG</sequence>
<dbReference type="PANTHER" id="PTHR30011:SF16">
    <property type="entry name" value="C2H2 FINGER DOMAIN TRANSCRIPTION FACTOR (EUROFUNG)-RELATED"/>
    <property type="match status" value="1"/>
</dbReference>
<evidence type="ECO:0000256" key="1">
    <source>
        <dbReference type="ARBA" id="ARBA00022630"/>
    </source>
</evidence>
<dbReference type="Gene3D" id="3.20.20.30">
    <property type="entry name" value="Luciferase-like domain"/>
    <property type="match status" value="1"/>
</dbReference>
<feature type="non-terminal residue" evidence="5">
    <location>
        <position position="1"/>
    </location>
</feature>
<dbReference type="EMBL" id="VJYJ02001815">
    <property type="protein sequence ID" value="MQS10664.1"/>
    <property type="molecule type" value="Genomic_DNA"/>
</dbReference>
<dbReference type="GO" id="GO:0004497">
    <property type="term" value="F:monooxygenase activity"/>
    <property type="evidence" value="ECO:0007669"/>
    <property type="project" value="UniProtKB-KW"/>
</dbReference>
<gene>
    <name evidence="5" type="ORF">FNX48_026930</name>
</gene>
<comment type="caution">
    <text evidence="5">The sequence shown here is derived from an EMBL/GenBank/DDBJ whole genome shotgun (WGS) entry which is preliminary data.</text>
</comment>
<dbReference type="PANTHER" id="PTHR30011">
    <property type="entry name" value="ALKANESULFONATE MONOOXYGENASE-RELATED"/>
    <property type="match status" value="1"/>
</dbReference>
<evidence type="ECO:0000256" key="4">
    <source>
        <dbReference type="ARBA" id="ARBA00023033"/>
    </source>
</evidence>
<accession>A0A646IL71</accession>
<reference evidence="5" key="1">
    <citation type="submission" date="2019-10" db="EMBL/GenBank/DDBJ databases">
        <title>Streptomyces sp. nov., a novel actinobacterium isolated from alkaline environment.</title>
        <authorList>
            <person name="Golinska P."/>
        </authorList>
    </citation>
    <scope>NUCLEOTIDE SEQUENCE</scope>
    <source>
        <strain evidence="5">IF17</strain>
    </source>
</reference>
<protein>
    <submittedName>
        <fullName evidence="5">LLM class flavin-dependent oxidoreductase</fullName>
    </submittedName>
</protein>
<proteinExistence type="predicted"/>
<dbReference type="InterPro" id="IPR036661">
    <property type="entry name" value="Luciferase-like_sf"/>
</dbReference>
<organism evidence="5">
    <name type="scientific">Streptomyces alkaliphilus</name>
    <dbReference type="NCBI Taxonomy" id="1472722"/>
    <lineage>
        <taxon>Bacteria</taxon>
        <taxon>Bacillati</taxon>
        <taxon>Actinomycetota</taxon>
        <taxon>Actinomycetes</taxon>
        <taxon>Kitasatosporales</taxon>
        <taxon>Streptomycetaceae</taxon>
        <taxon>Streptomyces</taxon>
    </lineage>
</organism>
<evidence type="ECO:0000256" key="3">
    <source>
        <dbReference type="ARBA" id="ARBA00023002"/>
    </source>
</evidence>
<evidence type="ECO:0000313" key="5">
    <source>
        <dbReference type="EMBL" id="MQS10664.1"/>
    </source>
</evidence>
<evidence type="ECO:0000256" key="2">
    <source>
        <dbReference type="ARBA" id="ARBA00022643"/>
    </source>
</evidence>
<keyword evidence="3" id="KW-0560">Oxidoreductase</keyword>
<keyword evidence="4" id="KW-0503">Monooxygenase</keyword>
<dbReference type="Proteomes" id="UP000315516">
    <property type="component" value="Unassembled WGS sequence"/>
</dbReference>
<name>A0A646IL71_9ACTN</name>
<keyword evidence="1" id="KW-0285">Flavoprotein</keyword>
<keyword evidence="2" id="KW-0288">FMN</keyword>
<dbReference type="SUPFAM" id="SSF51679">
    <property type="entry name" value="Bacterial luciferase-like"/>
    <property type="match status" value="1"/>
</dbReference>
<dbReference type="AlphaFoldDB" id="A0A646IL71"/>
<dbReference type="GO" id="GO:0016705">
    <property type="term" value="F:oxidoreductase activity, acting on paired donors, with incorporation or reduction of molecular oxygen"/>
    <property type="evidence" value="ECO:0007669"/>
    <property type="project" value="InterPro"/>
</dbReference>